<evidence type="ECO:0000256" key="4">
    <source>
        <dbReference type="ARBA" id="ARBA00049556"/>
    </source>
</evidence>
<dbReference type="RefSeq" id="WP_035251154.1">
    <property type="nucleotide sequence ID" value="NZ_AQQY01000006.1"/>
</dbReference>
<dbReference type="InterPro" id="IPR029045">
    <property type="entry name" value="ClpP/crotonase-like_dom_sf"/>
</dbReference>
<comment type="catalytic activity">
    <reaction evidence="4">
        <text>a (3S)-3-hydroxyacyl-CoA + NAD(+) = a 3-oxoacyl-CoA + NADH + H(+)</text>
        <dbReference type="Rhea" id="RHEA:22432"/>
        <dbReference type="ChEBI" id="CHEBI:15378"/>
        <dbReference type="ChEBI" id="CHEBI:57318"/>
        <dbReference type="ChEBI" id="CHEBI:57540"/>
        <dbReference type="ChEBI" id="CHEBI:57945"/>
        <dbReference type="ChEBI" id="CHEBI:90726"/>
        <dbReference type="EC" id="1.1.1.35"/>
    </reaction>
</comment>
<evidence type="ECO:0000256" key="1">
    <source>
        <dbReference type="ARBA" id="ARBA00023235"/>
    </source>
</evidence>
<protein>
    <submittedName>
        <fullName evidence="6">NAD-binding 3-hydroxyacyl-CoA dehydrogenase</fullName>
    </submittedName>
</protein>
<dbReference type="Pfam" id="PF02737">
    <property type="entry name" value="3HCDH_N"/>
    <property type="match status" value="1"/>
</dbReference>
<name>A0A058ZJD9_9RHOB</name>
<dbReference type="Gene3D" id="1.10.1040.10">
    <property type="entry name" value="N-(1-d-carboxylethyl)-l-norvaline Dehydrogenase, domain 2"/>
    <property type="match status" value="1"/>
</dbReference>
<dbReference type="STRING" id="1461693.ATO10_10200"/>
<dbReference type="AlphaFoldDB" id="A0A058ZJD9"/>
<dbReference type="eggNOG" id="COG1024">
    <property type="taxonomic scope" value="Bacteria"/>
</dbReference>
<evidence type="ECO:0000256" key="2">
    <source>
        <dbReference type="ARBA" id="ARBA00023239"/>
    </source>
</evidence>
<dbReference type="InterPro" id="IPR036291">
    <property type="entry name" value="NAD(P)-bd_dom_sf"/>
</dbReference>
<organism evidence="6 7">
    <name type="scientific">Actibacterium atlanticum</name>
    <dbReference type="NCBI Taxonomy" id="1461693"/>
    <lineage>
        <taxon>Bacteria</taxon>
        <taxon>Pseudomonadati</taxon>
        <taxon>Pseudomonadota</taxon>
        <taxon>Alphaproteobacteria</taxon>
        <taxon>Rhodobacterales</taxon>
        <taxon>Roseobacteraceae</taxon>
        <taxon>Actibacterium</taxon>
    </lineage>
</organism>
<dbReference type="OrthoDB" id="9771883at2"/>
<evidence type="ECO:0000313" key="6">
    <source>
        <dbReference type="EMBL" id="KCV81709.1"/>
    </source>
</evidence>
<keyword evidence="7" id="KW-1185">Reference proteome</keyword>
<dbReference type="InterPro" id="IPR008927">
    <property type="entry name" value="6-PGluconate_DH-like_C_sf"/>
</dbReference>
<dbReference type="PANTHER" id="PTHR23309">
    <property type="entry name" value="3-HYDROXYACYL-COA DEHYROGENASE"/>
    <property type="match status" value="1"/>
</dbReference>
<dbReference type="Pfam" id="PF00378">
    <property type="entry name" value="ECH_1"/>
    <property type="match status" value="1"/>
</dbReference>
<comment type="caution">
    <text evidence="6">The sequence shown here is derived from an EMBL/GenBank/DDBJ whole genome shotgun (WGS) entry which is preliminary data.</text>
</comment>
<sequence>MEQKVRVNVDQTGVAHLLLSNPPLNALSDDLRRAIYTALEMAQSNPEVKAIVIGATGRNFSTGGAMTEFGSSDAPSLDQLCDQIEGSTKPVIAAIHGAALSAGAALALACHYRIAAKYSYVGFPEVNLGMVPEGGVTQRMPRILGSGPALELMLVGRTIAGSEAARLGLIDRIVPDHIGQESKAWARELAADSAPLVPTRERTEGFSDPKAYQTAIASARAQVIDRPVPAAAKIVECVEAAQLLPFEAGLAFEQDAAMACRESNAAKALRHLHLAEQRLSQNPGPDKDSDQIKTVAVLGAGAGAGGWAVVCLDAGMKVLLPDVATADDLRMRVSTVYNQAMMQNRLNEAQRADRLARLREAPLADADLVIDCTDEPLDDLIPQIPERAILAAVRAPGQEGEVLSAGGDPSRTVLIQTPGPIHKTRVIELLVGHQTSVLTRQRLAGFARALNRLIVPSPLDGGGIGAAVWGGCAYAADLMVHAGVAPEAIDAALKGSGFERVLYDTRTAPSAGAGSLDMPADQILQRLLDAMANTGALLIEGGLAMCPADVDVVMVDGFGFPRWLAGPMMTADTDGLLALRTRLRALDSEDPEFWAPSGVISELVKNGRRFADLNPR</sequence>
<keyword evidence="3" id="KW-0511">Multifunctional enzyme</keyword>
<dbReference type="GO" id="GO:0070403">
    <property type="term" value="F:NAD+ binding"/>
    <property type="evidence" value="ECO:0007669"/>
    <property type="project" value="InterPro"/>
</dbReference>
<dbReference type="Gene3D" id="3.90.226.10">
    <property type="entry name" value="2-enoyl-CoA Hydratase, Chain A, domain 1"/>
    <property type="match status" value="1"/>
</dbReference>
<dbReference type="InterPro" id="IPR006176">
    <property type="entry name" value="3-OHacyl-CoA_DH_NAD-bd"/>
</dbReference>
<accession>A0A058ZJD9</accession>
<keyword evidence="1" id="KW-0413">Isomerase</keyword>
<dbReference type="SUPFAM" id="SSF52096">
    <property type="entry name" value="ClpP/crotonase"/>
    <property type="match status" value="1"/>
</dbReference>
<dbReference type="SUPFAM" id="SSF51735">
    <property type="entry name" value="NAD(P)-binding Rossmann-fold domains"/>
    <property type="match status" value="1"/>
</dbReference>
<proteinExistence type="predicted"/>
<reference evidence="6 7" key="1">
    <citation type="submission" date="2013-04" db="EMBL/GenBank/DDBJ databases">
        <title>Shimia sp. 22II-S11-Z10 Genome Sequencing.</title>
        <authorList>
            <person name="Lai Q."/>
            <person name="Li G."/>
            <person name="Shao Z."/>
        </authorList>
    </citation>
    <scope>NUCLEOTIDE SEQUENCE [LARGE SCALE GENOMIC DNA]</scope>
    <source>
        <strain evidence="7">22II-S11-Z10</strain>
    </source>
</reference>
<dbReference type="eggNOG" id="COG1250">
    <property type="taxonomic scope" value="Bacteria"/>
</dbReference>
<evidence type="ECO:0000259" key="5">
    <source>
        <dbReference type="Pfam" id="PF02737"/>
    </source>
</evidence>
<evidence type="ECO:0000256" key="3">
    <source>
        <dbReference type="ARBA" id="ARBA00023268"/>
    </source>
</evidence>
<dbReference type="PANTHER" id="PTHR23309:SF49">
    <property type="entry name" value="PEROXISOMAL BIFUNCTIONAL ENZYME"/>
    <property type="match status" value="1"/>
</dbReference>
<dbReference type="EMBL" id="AQQY01000006">
    <property type="protein sequence ID" value="KCV81709.1"/>
    <property type="molecule type" value="Genomic_DNA"/>
</dbReference>
<dbReference type="GO" id="GO:0003857">
    <property type="term" value="F:(3S)-3-hydroxyacyl-CoA dehydrogenase (NAD+) activity"/>
    <property type="evidence" value="ECO:0007669"/>
    <property type="project" value="UniProtKB-EC"/>
</dbReference>
<dbReference type="CDD" id="cd06558">
    <property type="entry name" value="crotonase-like"/>
    <property type="match status" value="1"/>
</dbReference>
<gene>
    <name evidence="6" type="ORF">ATO10_10200</name>
</gene>
<feature type="domain" description="3-hydroxyacyl-CoA dehydrogenase NAD binding" evidence="5">
    <location>
        <begin position="294"/>
        <end position="455"/>
    </location>
</feature>
<dbReference type="GO" id="GO:0016829">
    <property type="term" value="F:lyase activity"/>
    <property type="evidence" value="ECO:0007669"/>
    <property type="project" value="UniProtKB-KW"/>
</dbReference>
<dbReference type="GO" id="GO:0006631">
    <property type="term" value="P:fatty acid metabolic process"/>
    <property type="evidence" value="ECO:0007669"/>
    <property type="project" value="InterPro"/>
</dbReference>
<dbReference type="SUPFAM" id="SSF48179">
    <property type="entry name" value="6-phosphogluconate dehydrogenase C-terminal domain-like"/>
    <property type="match status" value="1"/>
</dbReference>
<evidence type="ECO:0000313" key="7">
    <source>
        <dbReference type="Proteomes" id="UP000024836"/>
    </source>
</evidence>
<dbReference type="Proteomes" id="UP000024836">
    <property type="component" value="Unassembled WGS sequence"/>
</dbReference>
<dbReference type="Gene3D" id="3.40.50.720">
    <property type="entry name" value="NAD(P)-binding Rossmann-like Domain"/>
    <property type="match status" value="1"/>
</dbReference>
<dbReference type="InterPro" id="IPR001753">
    <property type="entry name" value="Enoyl-CoA_hydra/iso"/>
</dbReference>
<dbReference type="InterPro" id="IPR013328">
    <property type="entry name" value="6PGD_dom2"/>
</dbReference>
<keyword evidence="2" id="KW-0456">Lyase</keyword>
<dbReference type="GO" id="GO:0016853">
    <property type="term" value="F:isomerase activity"/>
    <property type="evidence" value="ECO:0007669"/>
    <property type="project" value="UniProtKB-KW"/>
</dbReference>